<evidence type="ECO:0000313" key="2">
    <source>
        <dbReference type="Proteomes" id="UP001143372"/>
    </source>
</evidence>
<name>A0A9W6J2T1_9HYPH</name>
<reference evidence="1" key="1">
    <citation type="journal article" date="2014" name="Int. J. Syst. Evol. Microbiol.">
        <title>Complete genome sequence of Corynebacterium casei LMG S-19264T (=DSM 44701T), isolated from a smear-ripened cheese.</title>
        <authorList>
            <consortium name="US DOE Joint Genome Institute (JGI-PGF)"/>
            <person name="Walter F."/>
            <person name="Albersmeier A."/>
            <person name="Kalinowski J."/>
            <person name="Ruckert C."/>
        </authorList>
    </citation>
    <scope>NUCLEOTIDE SEQUENCE</scope>
    <source>
        <strain evidence="1">VKM B-2347</strain>
    </source>
</reference>
<dbReference type="EMBL" id="BSFI01000007">
    <property type="protein sequence ID" value="GLK68255.1"/>
    <property type="molecule type" value="Genomic_DNA"/>
</dbReference>
<reference evidence="1" key="2">
    <citation type="submission" date="2023-01" db="EMBL/GenBank/DDBJ databases">
        <authorList>
            <person name="Sun Q."/>
            <person name="Evtushenko L."/>
        </authorList>
    </citation>
    <scope>NUCLEOTIDE SEQUENCE</scope>
    <source>
        <strain evidence="1">VKM B-2347</strain>
    </source>
</reference>
<gene>
    <name evidence="1" type="ORF">GCM10008179_18930</name>
</gene>
<protein>
    <submittedName>
        <fullName evidence="1">Uncharacterized protein</fullName>
    </submittedName>
</protein>
<dbReference type="Proteomes" id="UP001143372">
    <property type="component" value="Unassembled WGS sequence"/>
</dbReference>
<dbReference type="RefSeq" id="WP_271168475.1">
    <property type="nucleotide sequence ID" value="NZ_BSFI01000007.1"/>
</dbReference>
<proteinExistence type="predicted"/>
<accession>A0A9W6J2T1</accession>
<sequence length="58" mass="6051">MALPLPLAGACIAWQSAPIAEGDTPMLSIELVKAANTLKDVSKKVAQFLSDAVIDLVD</sequence>
<comment type="caution">
    <text evidence="1">The sequence shown here is derived from an EMBL/GenBank/DDBJ whole genome shotgun (WGS) entry which is preliminary data.</text>
</comment>
<organism evidence="1 2">
    <name type="scientific">Hansschlegelia plantiphila</name>
    <dbReference type="NCBI Taxonomy" id="374655"/>
    <lineage>
        <taxon>Bacteria</taxon>
        <taxon>Pseudomonadati</taxon>
        <taxon>Pseudomonadota</taxon>
        <taxon>Alphaproteobacteria</taxon>
        <taxon>Hyphomicrobiales</taxon>
        <taxon>Methylopilaceae</taxon>
        <taxon>Hansschlegelia</taxon>
    </lineage>
</organism>
<dbReference type="AlphaFoldDB" id="A0A9W6J2T1"/>
<evidence type="ECO:0000313" key="1">
    <source>
        <dbReference type="EMBL" id="GLK68255.1"/>
    </source>
</evidence>
<keyword evidence="2" id="KW-1185">Reference proteome</keyword>